<dbReference type="AlphaFoldDB" id="A0A5N6KY44"/>
<dbReference type="EMBL" id="VIBQ01000017">
    <property type="protein sequence ID" value="KAB8360735.1"/>
    <property type="molecule type" value="Genomic_DNA"/>
</dbReference>
<gene>
    <name evidence="1" type="ORF">FH972_024470</name>
</gene>
<sequence length="190" mass="21374">MDTSQNPFLCTCAFDQDIPNSPNTPCNYCHIKVMVDSFTISKIIDCLEEFDSPMEGIDCSDFVFDCATNRTKTDYHKFIQLALDYLRDERRLDRVNANLFAWTLNTFNSPWMVLPPSTIHANGVVPPNIQQDENEVEDILEEVGTGGQAMRELLLARAFAEDAAARLVGILLNIDNASELQQVLAQLRAL</sequence>
<accession>A0A5N6KY44</accession>
<keyword evidence="2" id="KW-1185">Reference proteome</keyword>
<proteinExistence type="predicted"/>
<evidence type="ECO:0000313" key="1">
    <source>
        <dbReference type="EMBL" id="KAB8360735.1"/>
    </source>
</evidence>
<name>A0A5N6KY44_9ROSI</name>
<reference evidence="1 2" key="1">
    <citation type="submission" date="2019-06" db="EMBL/GenBank/DDBJ databases">
        <title>A chromosomal-level reference genome of Carpinus fangiana (Coryloideae, Betulaceae).</title>
        <authorList>
            <person name="Yang X."/>
            <person name="Wang Z."/>
            <person name="Zhang L."/>
            <person name="Hao G."/>
            <person name="Liu J."/>
            <person name="Yang Y."/>
        </authorList>
    </citation>
    <scope>NUCLEOTIDE SEQUENCE [LARGE SCALE GENOMIC DNA]</scope>
    <source>
        <strain evidence="1">Cfa_2016G</strain>
        <tissue evidence="1">Leaf</tissue>
    </source>
</reference>
<dbReference type="Proteomes" id="UP000327013">
    <property type="component" value="Unassembled WGS sequence"/>
</dbReference>
<evidence type="ECO:0000313" key="2">
    <source>
        <dbReference type="Proteomes" id="UP000327013"/>
    </source>
</evidence>
<organism evidence="1 2">
    <name type="scientific">Carpinus fangiana</name>
    <dbReference type="NCBI Taxonomy" id="176857"/>
    <lineage>
        <taxon>Eukaryota</taxon>
        <taxon>Viridiplantae</taxon>
        <taxon>Streptophyta</taxon>
        <taxon>Embryophyta</taxon>
        <taxon>Tracheophyta</taxon>
        <taxon>Spermatophyta</taxon>
        <taxon>Magnoliopsida</taxon>
        <taxon>eudicotyledons</taxon>
        <taxon>Gunneridae</taxon>
        <taxon>Pentapetalae</taxon>
        <taxon>rosids</taxon>
        <taxon>fabids</taxon>
        <taxon>Fagales</taxon>
        <taxon>Betulaceae</taxon>
        <taxon>Carpinus</taxon>
    </lineage>
</organism>
<comment type="caution">
    <text evidence="1">The sequence shown here is derived from an EMBL/GenBank/DDBJ whole genome shotgun (WGS) entry which is preliminary data.</text>
</comment>
<protein>
    <submittedName>
        <fullName evidence="1">Uncharacterized protein</fullName>
    </submittedName>
</protein>